<dbReference type="InterPro" id="IPR016195">
    <property type="entry name" value="Pol/histidinol_Pase-like"/>
</dbReference>
<name>A0A841GF76_9BACT</name>
<dbReference type="InterPro" id="IPR052018">
    <property type="entry name" value="PHP_domain"/>
</dbReference>
<dbReference type="SMART" id="SM00481">
    <property type="entry name" value="POLIIIAc"/>
    <property type="match status" value="1"/>
</dbReference>
<dbReference type="GO" id="GO:0035312">
    <property type="term" value="F:5'-3' DNA exonuclease activity"/>
    <property type="evidence" value="ECO:0007669"/>
    <property type="project" value="TreeGrafter"/>
</dbReference>
<accession>A0A841GF76</accession>
<reference evidence="2 3" key="1">
    <citation type="submission" date="2020-08" db="EMBL/GenBank/DDBJ databases">
        <title>Genomic Encyclopedia of Type Strains, Phase IV (KMG-IV): sequencing the most valuable type-strain genomes for metagenomic binning, comparative biology and taxonomic classification.</title>
        <authorList>
            <person name="Goeker M."/>
        </authorList>
    </citation>
    <scope>NUCLEOTIDE SEQUENCE [LARGE SCALE GENOMIC DNA]</scope>
    <source>
        <strain evidence="2 3">DSM 13481</strain>
    </source>
</reference>
<dbReference type="GO" id="GO:0004534">
    <property type="term" value="F:5'-3' RNA exonuclease activity"/>
    <property type="evidence" value="ECO:0007669"/>
    <property type="project" value="TreeGrafter"/>
</dbReference>
<evidence type="ECO:0000313" key="3">
    <source>
        <dbReference type="Proteomes" id="UP000555828"/>
    </source>
</evidence>
<keyword evidence="3" id="KW-1185">Reference proteome</keyword>
<dbReference type="SUPFAM" id="SSF89550">
    <property type="entry name" value="PHP domain-like"/>
    <property type="match status" value="1"/>
</dbReference>
<dbReference type="Proteomes" id="UP000555828">
    <property type="component" value="Unassembled WGS sequence"/>
</dbReference>
<dbReference type="RefSeq" id="WP_246348165.1">
    <property type="nucleotide sequence ID" value="NZ_JACHEX010000001.1"/>
</dbReference>
<gene>
    <name evidence="2" type="ORF">HNP65_000698</name>
</gene>
<dbReference type="PANTHER" id="PTHR42924:SF3">
    <property type="entry name" value="POLYMERASE_HISTIDINOL PHOSPHATASE N-TERMINAL DOMAIN-CONTAINING PROTEIN"/>
    <property type="match status" value="1"/>
</dbReference>
<dbReference type="Gene3D" id="3.20.20.140">
    <property type="entry name" value="Metal-dependent hydrolases"/>
    <property type="match status" value="1"/>
</dbReference>
<protein>
    <recommendedName>
        <fullName evidence="1">Polymerase/histidinol phosphatase N-terminal domain-containing protein</fullName>
    </recommendedName>
</protein>
<evidence type="ECO:0000313" key="2">
    <source>
        <dbReference type="EMBL" id="MBB6062276.1"/>
    </source>
</evidence>
<dbReference type="CDD" id="cd07432">
    <property type="entry name" value="PHP_HisPPase"/>
    <property type="match status" value="1"/>
</dbReference>
<proteinExistence type="predicted"/>
<comment type="caution">
    <text evidence="2">The sequence shown here is derived from an EMBL/GenBank/DDBJ whole genome shotgun (WGS) entry which is preliminary data.</text>
</comment>
<dbReference type="Pfam" id="PF13263">
    <property type="entry name" value="PHP_C"/>
    <property type="match status" value="1"/>
</dbReference>
<dbReference type="EMBL" id="JACHEX010000001">
    <property type="protein sequence ID" value="MBB6062276.1"/>
    <property type="molecule type" value="Genomic_DNA"/>
</dbReference>
<dbReference type="InterPro" id="IPR003141">
    <property type="entry name" value="Pol/His_phosphatase_N"/>
</dbReference>
<dbReference type="PANTHER" id="PTHR42924">
    <property type="entry name" value="EXONUCLEASE"/>
    <property type="match status" value="1"/>
</dbReference>
<organism evidence="2 3">
    <name type="scientific">Thermosipho japonicus</name>
    <dbReference type="NCBI Taxonomy" id="90323"/>
    <lineage>
        <taxon>Bacteria</taxon>
        <taxon>Thermotogati</taxon>
        <taxon>Thermotogota</taxon>
        <taxon>Thermotogae</taxon>
        <taxon>Thermotogales</taxon>
        <taxon>Fervidobacteriaceae</taxon>
        <taxon>Thermosipho</taxon>
    </lineage>
</organism>
<dbReference type="AlphaFoldDB" id="A0A841GF76"/>
<feature type="domain" description="Polymerase/histidinol phosphatase N-terminal" evidence="1">
    <location>
        <begin position="3"/>
        <end position="67"/>
    </location>
</feature>
<sequence length="231" mass="26052">MKCDLHVHTCLSPCADISMVPGVFKNSFLDVVALCDHNSGKNVRVFSNVLKEFGKVVIPGIEIQTVEDVHILGYFYDIDSLENLTEIVYTHLPKIKYDPEKFGYQLYVNEKDEFIGMEFTPLSFPTDLSLSQAVDLINEYNGIPVYAHISRKFGVLYQLGIFPNEDVKVVEVNSKDDLLMARKHGFVALSSSDAHFINQIGERYSIIEGEKSVKNILGSIIEGKVKTIWDL</sequence>
<evidence type="ECO:0000259" key="1">
    <source>
        <dbReference type="SMART" id="SM00481"/>
    </source>
</evidence>